<dbReference type="PANTHER" id="PTHR14611">
    <property type="entry name" value="TECTONIC FAMILY MEMBER"/>
    <property type="match status" value="1"/>
</dbReference>
<accession>A0ABV0NZ44</accession>
<comment type="subunit">
    <text evidence="1">Part of the tectonic-like complex (also named B9 complex).</text>
</comment>
<dbReference type="PANTHER" id="PTHR14611:SF1">
    <property type="entry name" value="TECTONIC-1"/>
    <property type="match status" value="1"/>
</dbReference>
<gene>
    <name evidence="3" type="ORF">GOODEAATRI_030740</name>
</gene>
<feature type="domain" description="Tectonic-1-3" evidence="2">
    <location>
        <begin position="13"/>
        <end position="94"/>
    </location>
</feature>
<feature type="non-terminal residue" evidence="3">
    <location>
        <position position="94"/>
    </location>
</feature>
<keyword evidence="4" id="KW-1185">Reference proteome</keyword>
<organism evidence="3 4">
    <name type="scientific">Goodea atripinnis</name>
    <dbReference type="NCBI Taxonomy" id="208336"/>
    <lineage>
        <taxon>Eukaryota</taxon>
        <taxon>Metazoa</taxon>
        <taxon>Chordata</taxon>
        <taxon>Craniata</taxon>
        <taxon>Vertebrata</taxon>
        <taxon>Euteleostomi</taxon>
        <taxon>Actinopterygii</taxon>
        <taxon>Neopterygii</taxon>
        <taxon>Teleostei</taxon>
        <taxon>Neoteleostei</taxon>
        <taxon>Acanthomorphata</taxon>
        <taxon>Ovalentaria</taxon>
        <taxon>Atherinomorphae</taxon>
        <taxon>Cyprinodontiformes</taxon>
        <taxon>Goodeidae</taxon>
        <taxon>Goodea</taxon>
    </lineage>
</organism>
<evidence type="ECO:0000259" key="2">
    <source>
        <dbReference type="Pfam" id="PF07773"/>
    </source>
</evidence>
<dbReference type="EMBL" id="JAHRIO010054936">
    <property type="protein sequence ID" value="MEQ2176705.1"/>
    <property type="molecule type" value="Genomic_DNA"/>
</dbReference>
<protein>
    <recommendedName>
        <fullName evidence="2">Tectonic-1-3 domain-containing protein</fullName>
    </recommendedName>
</protein>
<reference evidence="3 4" key="1">
    <citation type="submission" date="2021-06" db="EMBL/GenBank/DDBJ databases">
        <authorList>
            <person name="Palmer J.M."/>
        </authorList>
    </citation>
    <scope>NUCLEOTIDE SEQUENCE [LARGE SCALE GENOMIC DNA]</scope>
    <source>
        <strain evidence="3 4">GA_2019</strain>
        <tissue evidence="3">Muscle</tissue>
    </source>
</reference>
<dbReference type="Pfam" id="PF07773">
    <property type="entry name" value="TCTN_DUF1619"/>
    <property type="match status" value="1"/>
</dbReference>
<proteinExistence type="predicted"/>
<dbReference type="Proteomes" id="UP001476798">
    <property type="component" value="Unassembled WGS sequence"/>
</dbReference>
<comment type="caution">
    <text evidence="3">The sequence shown here is derived from an EMBL/GenBank/DDBJ whole genome shotgun (WGS) entry which is preliminary data.</text>
</comment>
<dbReference type="InterPro" id="IPR011677">
    <property type="entry name" value="TCTN1-3_dom"/>
</dbReference>
<evidence type="ECO:0000256" key="1">
    <source>
        <dbReference type="ARBA" id="ARBA00011495"/>
    </source>
</evidence>
<name>A0ABV0NZ44_9TELE</name>
<evidence type="ECO:0000313" key="3">
    <source>
        <dbReference type="EMBL" id="MEQ2176705.1"/>
    </source>
</evidence>
<evidence type="ECO:0000313" key="4">
    <source>
        <dbReference type="Proteomes" id="UP001476798"/>
    </source>
</evidence>
<sequence>MSPGVDEVVPVDVASVILQSTEGTQTELAVSDGVNLLPVLITPTLCANVVLKVVYVIKYNSAGEVENGSVSLVLGFISEAEVSLQQEFQVMYIQ</sequence>
<dbReference type="InterPro" id="IPR040354">
    <property type="entry name" value="TCTN1-3"/>
</dbReference>